<dbReference type="Gene3D" id="1.20.1260.60">
    <property type="entry name" value="Vacuolar protein sorting-associated protein Ist1"/>
    <property type="match status" value="1"/>
</dbReference>
<accession>C5LKK4</accession>
<dbReference type="AlphaFoldDB" id="C5LKK4"/>
<proteinExistence type="inferred from homology"/>
<organism evidence="3">
    <name type="scientific">Perkinsus marinus (strain ATCC 50983 / TXsc)</name>
    <dbReference type="NCBI Taxonomy" id="423536"/>
    <lineage>
        <taxon>Eukaryota</taxon>
        <taxon>Sar</taxon>
        <taxon>Alveolata</taxon>
        <taxon>Perkinsozoa</taxon>
        <taxon>Perkinsea</taxon>
        <taxon>Perkinsida</taxon>
        <taxon>Perkinsidae</taxon>
        <taxon>Perkinsus</taxon>
    </lineage>
</organism>
<evidence type="ECO:0000313" key="3">
    <source>
        <dbReference type="Proteomes" id="UP000007800"/>
    </source>
</evidence>
<sequence>MKAYDHLAMQCRLLYERMAEVNDSKACPSDLVGVVGTIVYAAEVLLDLPGSEQLVEVRRQLGLKFGEKFSLVAVYQPKRYEVFDVIERIAVENKILWLRPVDSKRPPDMSARVRASIYNSAGSPSLVAGDLPDDGKSETITYRRSIVKQSNALISMGTKPRLHHASLRLYPHI</sequence>
<dbReference type="GeneID" id="9048283"/>
<evidence type="ECO:0000313" key="2">
    <source>
        <dbReference type="EMBL" id="EER02739.1"/>
    </source>
</evidence>
<dbReference type="InParanoid" id="C5LKK4"/>
<dbReference type="Pfam" id="PF03398">
    <property type="entry name" value="Ist1"/>
    <property type="match status" value="1"/>
</dbReference>
<gene>
    <name evidence="2" type="ORF">Pmar_PMAR027373</name>
</gene>
<dbReference type="GO" id="GO:0015031">
    <property type="term" value="P:protein transport"/>
    <property type="evidence" value="ECO:0007669"/>
    <property type="project" value="InterPro"/>
</dbReference>
<keyword evidence="3" id="KW-1185">Reference proteome</keyword>
<dbReference type="RefSeq" id="XP_002770923.1">
    <property type="nucleotide sequence ID" value="XM_002770877.1"/>
</dbReference>
<dbReference type="InterPro" id="IPR042277">
    <property type="entry name" value="IST1-like"/>
</dbReference>
<dbReference type="Proteomes" id="UP000007800">
    <property type="component" value="Unassembled WGS sequence"/>
</dbReference>
<reference evidence="2 3" key="1">
    <citation type="submission" date="2008-07" db="EMBL/GenBank/DDBJ databases">
        <authorList>
            <person name="El-Sayed N."/>
            <person name="Caler E."/>
            <person name="Inman J."/>
            <person name="Amedeo P."/>
            <person name="Hass B."/>
            <person name="Wortman J."/>
        </authorList>
    </citation>
    <scope>NUCLEOTIDE SEQUENCE [LARGE SCALE GENOMIC DNA]</scope>
    <source>
        <strain evidence="3">ATCC 50983 / TXsc</strain>
    </source>
</reference>
<dbReference type="EMBL" id="GG682824">
    <property type="protein sequence ID" value="EER02739.1"/>
    <property type="molecule type" value="Genomic_DNA"/>
</dbReference>
<dbReference type="OrthoDB" id="29853at2759"/>
<name>C5LKK4_PERM5</name>
<evidence type="ECO:0000256" key="1">
    <source>
        <dbReference type="ARBA" id="ARBA00005536"/>
    </source>
</evidence>
<dbReference type="InterPro" id="IPR005061">
    <property type="entry name" value="Ist1"/>
</dbReference>
<protein>
    <submittedName>
        <fullName evidence="2">Uncharacterized protein</fullName>
    </submittedName>
</protein>
<comment type="similarity">
    <text evidence="1">Belongs to the IST1 family.</text>
</comment>